<dbReference type="EMBL" id="HACG01012176">
    <property type="protein sequence ID" value="CEK59041.1"/>
    <property type="molecule type" value="Transcribed_RNA"/>
</dbReference>
<feature type="region of interest" description="Disordered" evidence="1">
    <location>
        <begin position="1"/>
        <end position="22"/>
    </location>
</feature>
<evidence type="ECO:0000256" key="1">
    <source>
        <dbReference type="SAM" id="MobiDB-lite"/>
    </source>
</evidence>
<dbReference type="AlphaFoldDB" id="A0A0B6YTD7"/>
<gene>
    <name evidence="2" type="primary">ORF34998</name>
</gene>
<sequence length="52" mass="5987">MSQQTKSDQDITPLPSGRPNNRLHHHSVAKLLFHCSLTDFYINDFDKDSSQD</sequence>
<evidence type="ECO:0000313" key="2">
    <source>
        <dbReference type="EMBL" id="CEK59041.1"/>
    </source>
</evidence>
<organism evidence="2">
    <name type="scientific">Arion vulgaris</name>
    <dbReference type="NCBI Taxonomy" id="1028688"/>
    <lineage>
        <taxon>Eukaryota</taxon>
        <taxon>Metazoa</taxon>
        <taxon>Spiralia</taxon>
        <taxon>Lophotrochozoa</taxon>
        <taxon>Mollusca</taxon>
        <taxon>Gastropoda</taxon>
        <taxon>Heterobranchia</taxon>
        <taxon>Euthyneura</taxon>
        <taxon>Panpulmonata</taxon>
        <taxon>Eupulmonata</taxon>
        <taxon>Stylommatophora</taxon>
        <taxon>Helicina</taxon>
        <taxon>Arionoidea</taxon>
        <taxon>Arionidae</taxon>
        <taxon>Arion</taxon>
    </lineage>
</organism>
<protein>
    <submittedName>
        <fullName evidence="2">Uncharacterized protein</fullName>
    </submittedName>
</protein>
<reference evidence="2" key="1">
    <citation type="submission" date="2014-12" db="EMBL/GenBank/DDBJ databases">
        <title>Insight into the proteome of Arion vulgaris.</title>
        <authorList>
            <person name="Aradska J."/>
            <person name="Bulat T."/>
            <person name="Smidak R."/>
            <person name="Sarate P."/>
            <person name="Gangsoo J."/>
            <person name="Sialana F."/>
            <person name="Bilban M."/>
            <person name="Lubec G."/>
        </authorList>
    </citation>
    <scope>NUCLEOTIDE SEQUENCE</scope>
    <source>
        <tissue evidence="2">Skin</tissue>
    </source>
</reference>
<name>A0A0B6YTD7_9EUPU</name>
<proteinExistence type="predicted"/>
<accession>A0A0B6YTD7</accession>